<reference evidence="2" key="1">
    <citation type="submission" date="2021-11" db="EMBL/GenBank/DDBJ databases">
        <title>Streptomyces corallinus and Kineosporia corallina sp. nov., two new coral-derived marine actinobacteria.</title>
        <authorList>
            <person name="Buangrab K."/>
            <person name="Sutthacheep M."/>
            <person name="Yeemin T."/>
            <person name="Harunari E."/>
            <person name="Igarashi Y."/>
            <person name="Sripreechasak P."/>
            <person name="Kanchanasin P."/>
            <person name="Tanasupawat S."/>
            <person name="Phongsopitanun W."/>
        </authorList>
    </citation>
    <scope>NUCLEOTIDE SEQUENCE</scope>
    <source>
        <strain evidence="2">JCM 31032</strain>
    </source>
</reference>
<feature type="domain" description="Hemerythrin-like" evidence="1">
    <location>
        <begin position="16"/>
        <end position="145"/>
    </location>
</feature>
<dbReference type="CDD" id="cd12108">
    <property type="entry name" value="Hr-like"/>
    <property type="match status" value="1"/>
</dbReference>
<dbReference type="EMBL" id="JAJOMB010000005">
    <property type="protein sequence ID" value="MCD5311593.1"/>
    <property type="molecule type" value="Genomic_DNA"/>
</dbReference>
<evidence type="ECO:0000259" key="1">
    <source>
        <dbReference type="Pfam" id="PF01814"/>
    </source>
</evidence>
<keyword evidence="3" id="KW-1185">Reference proteome</keyword>
<dbReference type="Gene3D" id="1.20.120.520">
    <property type="entry name" value="nmb1532 protein domain like"/>
    <property type="match status" value="1"/>
</dbReference>
<accession>A0A9X1SZ20</accession>
<dbReference type="Pfam" id="PF01814">
    <property type="entry name" value="Hemerythrin"/>
    <property type="match status" value="1"/>
</dbReference>
<proteinExistence type="predicted"/>
<dbReference type="InterPro" id="IPR012312">
    <property type="entry name" value="Hemerythrin-like"/>
</dbReference>
<dbReference type="Proteomes" id="UP001138997">
    <property type="component" value="Unassembled WGS sequence"/>
</dbReference>
<evidence type="ECO:0000313" key="3">
    <source>
        <dbReference type="Proteomes" id="UP001138997"/>
    </source>
</evidence>
<organism evidence="2 3">
    <name type="scientific">Kineosporia babensis</name>
    <dbReference type="NCBI Taxonomy" id="499548"/>
    <lineage>
        <taxon>Bacteria</taxon>
        <taxon>Bacillati</taxon>
        <taxon>Actinomycetota</taxon>
        <taxon>Actinomycetes</taxon>
        <taxon>Kineosporiales</taxon>
        <taxon>Kineosporiaceae</taxon>
        <taxon>Kineosporia</taxon>
    </lineage>
</organism>
<dbReference type="RefSeq" id="WP_231440946.1">
    <property type="nucleotide sequence ID" value="NZ_JAJOMB010000005.1"/>
</dbReference>
<sequence>MTTSTETVDTWEMVFAHKIYRREFRILPGIIRAVADSDRRRAELVGAHLQLVVGALHHHHEAEDDLLWPIMLQRVISTDSEIVLRMESQHERLENLLNQVNTLNAGWRGSAAGPARDELADVLAQASAALDEHLADEERDLLPLVPGNVSPAEWEALNERARSGMAVKNPKLALVLLGFALEDATEQEKQSILAELPAPIRLLWRWPGQRWFAQARDELRHG</sequence>
<protein>
    <submittedName>
        <fullName evidence="2">Hemerythrin domain-containing protein</fullName>
    </submittedName>
</protein>
<name>A0A9X1SZ20_9ACTN</name>
<evidence type="ECO:0000313" key="2">
    <source>
        <dbReference type="EMBL" id="MCD5311593.1"/>
    </source>
</evidence>
<dbReference type="AlphaFoldDB" id="A0A9X1SZ20"/>
<comment type="caution">
    <text evidence="2">The sequence shown here is derived from an EMBL/GenBank/DDBJ whole genome shotgun (WGS) entry which is preliminary data.</text>
</comment>
<gene>
    <name evidence="2" type="ORF">LR394_11825</name>
</gene>